<dbReference type="InterPro" id="IPR004195">
    <property type="entry name" value="Head_decoration_D"/>
</dbReference>
<evidence type="ECO:0000313" key="1">
    <source>
        <dbReference type="EMBL" id="AUH33123.1"/>
    </source>
</evidence>
<dbReference type="EMBL" id="CP025408">
    <property type="protein sequence ID" value="AUH33123.1"/>
    <property type="molecule type" value="Genomic_DNA"/>
</dbReference>
<protein>
    <submittedName>
        <fullName evidence="1">Head decoration protein</fullName>
    </submittedName>
</protein>
<dbReference type="Proteomes" id="UP000233742">
    <property type="component" value="Chromosome"/>
</dbReference>
<keyword evidence="2" id="KW-1185">Reference proteome</keyword>
<proteinExistence type="predicted"/>
<dbReference type="RefSeq" id="WP_101459795.1">
    <property type="nucleotide sequence ID" value="NZ_CP025408.1"/>
</dbReference>
<dbReference type="AlphaFoldDB" id="A0A2K9EDU4"/>
<gene>
    <name evidence="1" type="ORF">CUV01_06725</name>
</gene>
<organism evidence="1 2">
    <name type="scientific">Paracoccus tegillarcae</name>
    <dbReference type="NCBI Taxonomy" id="1529068"/>
    <lineage>
        <taxon>Bacteria</taxon>
        <taxon>Pseudomonadati</taxon>
        <taxon>Pseudomonadota</taxon>
        <taxon>Alphaproteobacteria</taxon>
        <taxon>Rhodobacterales</taxon>
        <taxon>Paracoccaceae</taxon>
        <taxon>Paracoccus</taxon>
    </lineage>
</organism>
<dbReference type="KEGG" id="paro:CUV01_06725"/>
<dbReference type="Pfam" id="PF02924">
    <property type="entry name" value="HDPD"/>
    <property type="match status" value="1"/>
</dbReference>
<dbReference type="OrthoDB" id="7358956at2"/>
<evidence type="ECO:0000313" key="2">
    <source>
        <dbReference type="Proteomes" id="UP000233742"/>
    </source>
</evidence>
<accession>A0A2K9EDU4</accession>
<reference evidence="1 2" key="1">
    <citation type="submission" date="2017-12" db="EMBL/GenBank/DDBJ databases">
        <authorList>
            <person name="Hurst M.R.H."/>
        </authorList>
    </citation>
    <scope>NUCLEOTIDE SEQUENCE [LARGE SCALE GENOMIC DNA]</scope>
    <source>
        <strain evidence="1 2">BM15</strain>
    </source>
</reference>
<name>A0A2K9EDU4_9RHOB</name>
<sequence length="126" mass="13231">MPVLTQPPSMGDALKYELNPNYTRETVTLAEGMEYPAGAVLGRITVSGHYTFASHGGSDGAELAAGILLYPVDTRLAEATGILLARGPAILSRDALFYDGSIDDAAKIALKHTELTALGIVIRDSA</sequence>